<protein>
    <submittedName>
        <fullName evidence="2">Nuclear transport factor 2 family protein</fullName>
    </submittedName>
</protein>
<dbReference type="Pfam" id="PF13474">
    <property type="entry name" value="SnoaL_3"/>
    <property type="match status" value="1"/>
</dbReference>
<proteinExistence type="predicted"/>
<sequence>MNQEIAERIHAADLAIREERFDDLMQFYCEDAVLVIRPGKTAIGKAAIREAFVKIAAYFQNSIVPTQGRMEMLEAGDTVLVLSQTFLDADNRAQVDVSMERRATYVFRRIEGEWLCAIDNSYGTALLEEPHV</sequence>
<evidence type="ECO:0000313" key="3">
    <source>
        <dbReference type="Proteomes" id="UP001529340"/>
    </source>
</evidence>
<reference evidence="3" key="1">
    <citation type="submission" date="2023-06" db="EMBL/GenBank/DDBJ databases">
        <title>Identification and characterization of horizontal gene transfer across gut microbiota members of farm animals based on homology search.</title>
        <authorList>
            <person name="Zeman M."/>
            <person name="Kubasova T."/>
            <person name="Jahodarova E."/>
            <person name="Nykrynova M."/>
            <person name="Rychlik I."/>
        </authorList>
    </citation>
    <scope>NUCLEOTIDE SEQUENCE [LARGE SCALE GENOMIC DNA]</scope>
    <source>
        <strain evidence="3">ET39</strain>
    </source>
</reference>
<organism evidence="2 3">
    <name type="scientific">Amedibacillus dolichus</name>
    <dbReference type="NCBI Taxonomy" id="31971"/>
    <lineage>
        <taxon>Bacteria</taxon>
        <taxon>Bacillati</taxon>
        <taxon>Bacillota</taxon>
        <taxon>Erysipelotrichia</taxon>
        <taxon>Erysipelotrichales</taxon>
        <taxon>Erysipelotrichaceae</taxon>
        <taxon>Amedibacillus</taxon>
    </lineage>
</organism>
<dbReference type="InterPro" id="IPR037401">
    <property type="entry name" value="SnoaL-like"/>
</dbReference>
<gene>
    <name evidence="2" type="ORF">QUV96_08120</name>
</gene>
<dbReference type="RefSeq" id="WP_289608046.1">
    <property type="nucleotide sequence ID" value="NZ_JAUDCG010000035.1"/>
</dbReference>
<comment type="caution">
    <text evidence="2">The sequence shown here is derived from an EMBL/GenBank/DDBJ whole genome shotgun (WGS) entry which is preliminary data.</text>
</comment>
<reference evidence="2 3" key="3">
    <citation type="submission" date="2023-06" db="EMBL/GenBank/DDBJ databases">
        <authorList>
            <person name="Zeman M."/>
            <person name="Kubasova T."/>
            <person name="Jahodarova E."/>
            <person name="Nykrynova M."/>
            <person name="Rychlik I."/>
        </authorList>
    </citation>
    <scope>NUCLEOTIDE SEQUENCE [LARGE SCALE GENOMIC DNA]</scope>
    <source>
        <strain evidence="2 3">ET39</strain>
    </source>
</reference>
<dbReference type="Gene3D" id="3.10.450.50">
    <property type="match status" value="1"/>
</dbReference>
<accession>A0ABT7UD97</accession>
<dbReference type="InterPro" id="IPR032710">
    <property type="entry name" value="NTF2-like_dom_sf"/>
</dbReference>
<evidence type="ECO:0000313" key="2">
    <source>
        <dbReference type="EMBL" id="MDM8157601.1"/>
    </source>
</evidence>
<reference evidence="2 3" key="2">
    <citation type="submission" date="2023-06" db="EMBL/GenBank/DDBJ databases">
        <title>Identification and characterization of horizontal gene transfer across gut microbiota members of farm animals based on homology search.</title>
        <authorList>
            <person name="Schwarzerova J."/>
            <person name="Nykrynova M."/>
            <person name="Jureckova K."/>
            <person name="Cejkova D."/>
            <person name="Rychlik I."/>
        </authorList>
    </citation>
    <scope>NUCLEOTIDE SEQUENCE [LARGE SCALE GENOMIC DNA]</scope>
    <source>
        <strain evidence="2 3">ET39</strain>
    </source>
</reference>
<dbReference type="SUPFAM" id="SSF54427">
    <property type="entry name" value="NTF2-like"/>
    <property type="match status" value="1"/>
</dbReference>
<name>A0ABT7UD97_9FIRM</name>
<dbReference type="Proteomes" id="UP001529340">
    <property type="component" value="Unassembled WGS sequence"/>
</dbReference>
<feature type="domain" description="SnoaL-like" evidence="1">
    <location>
        <begin position="14"/>
        <end position="114"/>
    </location>
</feature>
<evidence type="ECO:0000259" key="1">
    <source>
        <dbReference type="Pfam" id="PF13474"/>
    </source>
</evidence>
<dbReference type="EMBL" id="JAUDCG010000035">
    <property type="protein sequence ID" value="MDM8157601.1"/>
    <property type="molecule type" value="Genomic_DNA"/>
</dbReference>
<keyword evidence="3" id="KW-1185">Reference proteome</keyword>